<comment type="caution">
    <text evidence="1">The sequence shown here is derived from an EMBL/GenBank/DDBJ whole genome shotgun (WGS) entry which is preliminary data.</text>
</comment>
<name>A0ABV0QX12_9TELE</name>
<dbReference type="EMBL" id="JAHRIN010025910">
    <property type="protein sequence ID" value="MEQ2200309.1"/>
    <property type="molecule type" value="Genomic_DNA"/>
</dbReference>
<reference evidence="1 2" key="1">
    <citation type="submission" date="2021-06" db="EMBL/GenBank/DDBJ databases">
        <authorList>
            <person name="Palmer J.M."/>
        </authorList>
    </citation>
    <scope>NUCLEOTIDE SEQUENCE [LARGE SCALE GENOMIC DNA]</scope>
    <source>
        <strain evidence="1 2">XC_2019</strain>
        <tissue evidence="1">Muscle</tissue>
    </source>
</reference>
<evidence type="ECO:0000313" key="1">
    <source>
        <dbReference type="EMBL" id="MEQ2200309.1"/>
    </source>
</evidence>
<organism evidence="1 2">
    <name type="scientific">Xenoophorus captivus</name>
    <dbReference type="NCBI Taxonomy" id="1517983"/>
    <lineage>
        <taxon>Eukaryota</taxon>
        <taxon>Metazoa</taxon>
        <taxon>Chordata</taxon>
        <taxon>Craniata</taxon>
        <taxon>Vertebrata</taxon>
        <taxon>Euteleostomi</taxon>
        <taxon>Actinopterygii</taxon>
        <taxon>Neopterygii</taxon>
        <taxon>Teleostei</taxon>
        <taxon>Neoteleostei</taxon>
        <taxon>Acanthomorphata</taxon>
        <taxon>Ovalentaria</taxon>
        <taxon>Atherinomorphae</taxon>
        <taxon>Cyprinodontiformes</taxon>
        <taxon>Goodeidae</taxon>
        <taxon>Xenoophorus</taxon>
    </lineage>
</organism>
<proteinExistence type="predicted"/>
<gene>
    <name evidence="1" type="ORF">XENOCAPTIV_027265</name>
</gene>
<protein>
    <submittedName>
        <fullName evidence="1">Uncharacterized protein</fullName>
    </submittedName>
</protein>
<evidence type="ECO:0000313" key="2">
    <source>
        <dbReference type="Proteomes" id="UP001434883"/>
    </source>
</evidence>
<keyword evidence="2" id="KW-1185">Reference proteome</keyword>
<sequence>MVWGRAGLLDTCYPQQLSHEHTLEIVSLIRAALTQEKSIWAHPGLMFTMDLEDSFHLRRCQHSGLHNSCALRSDMMAL</sequence>
<accession>A0ABV0QX12</accession>
<dbReference type="Proteomes" id="UP001434883">
    <property type="component" value="Unassembled WGS sequence"/>
</dbReference>